<dbReference type="AlphaFoldDB" id="A0A3S5FH54"/>
<sequence length="99" mass="10471">MVPEGHQHVPASAGATNVVLATVPQLHHHLDASTASADARPPREDALSTASACGLCGVRWAKDKNMFPPALTARVPAASARITSMNDDRNRIYKASGWT</sequence>
<dbReference type="Proteomes" id="UP000784294">
    <property type="component" value="Unassembled WGS sequence"/>
</dbReference>
<name>A0A3S5FH54_9PLAT</name>
<comment type="caution">
    <text evidence="1">The sequence shown here is derived from an EMBL/GenBank/DDBJ whole genome shotgun (WGS) entry which is preliminary data.</text>
</comment>
<proteinExistence type="predicted"/>
<accession>A0A3S5FH54</accession>
<protein>
    <submittedName>
        <fullName evidence="1">Uncharacterized protein</fullName>
    </submittedName>
</protein>
<reference evidence="1" key="1">
    <citation type="submission" date="2018-11" db="EMBL/GenBank/DDBJ databases">
        <authorList>
            <consortium name="Pathogen Informatics"/>
        </authorList>
    </citation>
    <scope>NUCLEOTIDE SEQUENCE</scope>
</reference>
<dbReference type="EMBL" id="CAAALY010273919">
    <property type="protein sequence ID" value="VEL42344.1"/>
    <property type="molecule type" value="Genomic_DNA"/>
</dbReference>
<gene>
    <name evidence="1" type="ORF">PXEA_LOCUS35784</name>
</gene>
<organism evidence="1 2">
    <name type="scientific">Protopolystoma xenopodis</name>
    <dbReference type="NCBI Taxonomy" id="117903"/>
    <lineage>
        <taxon>Eukaryota</taxon>
        <taxon>Metazoa</taxon>
        <taxon>Spiralia</taxon>
        <taxon>Lophotrochozoa</taxon>
        <taxon>Platyhelminthes</taxon>
        <taxon>Monogenea</taxon>
        <taxon>Polyopisthocotylea</taxon>
        <taxon>Polystomatidea</taxon>
        <taxon>Polystomatidae</taxon>
        <taxon>Protopolystoma</taxon>
    </lineage>
</organism>
<keyword evidence="2" id="KW-1185">Reference proteome</keyword>
<evidence type="ECO:0000313" key="1">
    <source>
        <dbReference type="EMBL" id="VEL42344.1"/>
    </source>
</evidence>
<evidence type="ECO:0000313" key="2">
    <source>
        <dbReference type="Proteomes" id="UP000784294"/>
    </source>
</evidence>